<dbReference type="PANTHER" id="PTHR24141">
    <property type="entry name" value="2-5A-DEPENDENT RIBONUCLEASE"/>
    <property type="match status" value="1"/>
</dbReference>
<dbReference type="AlphaFoldDB" id="A0A9W9W5I2"/>
<dbReference type="SUPFAM" id="SSF48403">
    <property type="entry name" value="Ankyrin repeat"/>
    <property type="match status" value="2"/>
</dbReference>
<dbReference type="GO" id="GO:0006396">
    <property type="term" value="P:RNA processing"/>
    <property type="evidence" value="ECO:0007669"/>
    <property type="project" value="TreeGrafter"/>
</dbReference>
<organism evidence="5 6">
    <name type="scientific">Penicillium cosmopolitanum</name>
    <dbReference type="NCBI Taxonomy" id="1131564"/>
    <lineage>
        <taxon>Eukaryota</taxon>
        <taxon>Fungi</taxon>
        <taxon>Dikarya</taxon>
        <taxon>Ascomycota</taxon>
        <taxon>Pezizomycotina</taxon>
        <taxon>Eurotiomycetes</taxon>
        <taxon>Eurotiomycetidae</taxon>
        <taxon>Eurotiales</taxon>
        <taxon>Aspergillaceae</taxon>
        <taxon>Penicillium</taxon>
    </lineage>
</organism>
<evidence type="ECO:0000256" key="1">
    <source>
        <dbReference type="ARBA" id="ARBA00022737"/>
    </source>
</evidence>
<keyword evidence="2 3" id="KW-0040">ANK repeat</keyword>
<proteinExistence type="predicted"/>
<feature type="region of interest" description="Disordered" evidence="4">
    <location>
        <begin position="388"/>
        <end position="420"/>
    </location>
</feature>
<sequence>MSILLLPNELLMLIAYQLECKDLNALIQTNLSLYRRLNRYLYYWNVGRNGFSGLVWAAKVGSVSTLQWFLAVGAGLDLESSYWAFTKRSLPGSSRPRSTLAADTWTDHPICHAAKNGHANFVRKLIEYGVNINFKDLNGRSPLSLAARQGHFALVQMLISLGACQLSYDRYHRRPIANAASQGHHVIADYLLQELVNYSPVHLNYTIKVDIQWMLLYAAKEGNEKRVRSLLSKGADINYQFKDEKCTPLCGALSLAPRPLRTVKLLLDLGADPNITLPPKRTRSGGWRWPSSTPLRLAMLREESLDLIKVLVKSGADAGQSSLALFDAVALDKPAEFQLLVDRHADINVRLERKPLAECILHSTCEKIKEAFHQRDFTATTRELALHRARGQPLGRSSRRRRRNEQTADESALTELEAVS</sequence>
<dbReference type="RefSeq" id="XP_056491136.1">
    <property type="nucleotide sequence ID" value="XM_056628402.1"/>
</dbReference>
<dbReference type="InterPro" id="IPR036770">
    <property type="entry name" value="Ankyrin_rpt-contain_sf"/>
</dbReference>
<dbReference type="EMBL" id="JAPZBU010000005">
    <property type="protein sequence ID" value="KAJ5403894.1"/>
    <property type="molecule type" value="Genomic_DNA"/>
</dbReference>
<dbReference type="GO" id="GO:0004540">
    <property type="term" value="F:RNA nuclease activity"/>
    <property type="evidence" value="ECO:0007669"/>
    <property type="project" value="TreeGrafter"/>
</dbReference>
<evidence type="ECO:0000256" key="3">
    <source>
        <dbReference type="PROSITE-ProRule" id="PRU00023"/>
    </source>
</evidence>
<dbReference type="SMART" id="SM00248">
    <property type="entry name" value="ANK"/>
    <property type="match status" value="7"/>
</dbReference>
<accession>A0A9W9W5I2</accession>
<feature type="repeat" description="ANK" evidence="3">
    <location>
        <begin position="109"/>
        <end position="137"/>
    </location>
</feature>
<comment type="caution">
    <text evidence="5">The sequence shown here is derived from an EMBL/GenBank/DDBJ whole genome shotgun (WGS) entry which is preliminary data.</text>
</comment>
<gene>
    <name evidence="5" type="ORF">N7509_003765</name>
</gene>
<dbReference type="Gene3D" id="1.25.40.20">
    <property type="entry name" value="Ankyrin repeat-containing domain"/>
    <property type="match status" value="2"/>
</dbReference>
<reference evidence="5" key="1">
    <citation type="submission" date="2022-12" db="EMBL/GenBank/DDBJ databases">
        <authorList>
            <person name="Petersen C."/>
        </authorList>
    </citation>
    <scope>NUCLEOTIDE SEQUENCE</scope>
    <source>
        <strain evidence="5">IBT 29677</strain>
    </source>
</reference>
<evidence type="ECO:0000313" key="5">
    <source>
        <dbReference type="EMBL" id="KAJ5403894.1"/>
    </source>
</evidence>
<dbReference type="PANTHER" id="PTHR24141:SF1">
    <property type="entry name" value="2-5A-DEPENDENT RIBONUCLEASE"/>
    <property type="match status" value="1"/>
</dbReference>
<dbReference type="Pfam" id="PF00023">
    <property type="entry name" value="Ank"/>
    <property type="match status" value="1"/>
</dbReference>
<protein>
    <submittedName>
        <fullName evidence="5">Ankyrin repeat protein</fullName>
    </submittedName>
</protein>
<evidence type="ECO:0000313" key="6">
    <source>
        <dbReference type="Proteomes" id="UP001147747"/>
    </source>
</evidence>
<keyword evidence="1" id="KW-0677">Repeat</keyword>
<dbReference type="InterPro" id="IPR002110">
    <property type="entry name" value="Ankyrin_rpt"/>
</dbReference>
<keyword evidence="6" id="KW-1185">Reference proteome</keyword>
<evidence type="ECO:0000256" key="4">
    <source>
        <dbReference type="SAM" id="MobiDB-lite"/>
    </source>
</evidence>
<reference evidence="5" key="2">
    <citation type="journal article" date="2023" name="IMA Fungus">
        <title>Comparative genomic study of the Penicillium genus elucidates a diverse pangenome and 15 lateral gene transfer events.</title>
        <authorList>
            <person name="Petersen C."/>
            <person name="Sorensen T."/>
            <person name="Nielsen M.R."/>
            <person name="Sondergaard T.E."/>
            <person name="Sorensen J.L."/>
            <person name="Fitzpatrick D.A."/>
            <person name="Frisvad J.C."/>
            <person name="Nielsen K.L."/>
        </authorList>
    </citation>
    <scope>NUCLEOTIDE SEQUENCE</scope>
    <source>
        <strain evidence="5">IBT 29677</strain>
    </source>
</reference>
<dbReference type="PROSITE" id="PS50297">
    <property type="entry name" value="ANK_REP_REGION"/>
    <property type="match status" value="1"/>
</dbReference>
<dbReference type="OrthoDB" id="4772757at2759"/>
<feature type="repeat" description="ANK" evidence="3">
    <location>
        <begin position="138"/>
        <end position="170"/>
    </location>
</feature>
<evidence type="ECO:0000256" key="2">
    <source>
        <dbReference type="ARBA" id="ARBA00023043"/>
    </source>
</evidence>
<dbReference type="GeneID" id="81367382"/>
<dbReference type="PRINTS" id="PR01415">
    <property type="entry name" value="ANKYRIN"/>
</dbReference>
<dbReference type="GO" id="GO:0003723">
    <property type="term" value="F:RNA binding"/>
    <property type="evidence" value="ECO:0007669"/>
    <property type="project" value="TreeGrafter"/>
</dbReference>
<dbReference type="PROSITE" id="PS50088">
    <property type="entry name" value="ANK_REPEAT"/>
    <property type="match status" value="2"/>
</dbReference>
<dbReference type="Pfam" id="PF12796">
    <property type="entry name" value="Ank_2"/>
    <property type="match status" value="1"/>
</dbReference>
<name>A0A9W9W5I2_9EURO</name>
<dbReference type="Proteomes" id="UP001147747">
    <property type="component" value="Unassembled WGS sequence"/>
</dbReference>